<feature type="transmembrane region" description="Helical" evidence="1">
    <location>
        <begin position="133"/>
        <end position="155"/>
    </location>
</feature>
<gene>
    <name evidence="2" type="ORF">AFUS01_LOCUS3023</name>
</gene>
<evidence type="ECO:0000313" key="3">
    <source>
        <dbReference type="Proteomes" id="UP000708208"/>
    </source>
</evidence>
<feature type="transmembrane region" description="Helical" evidence="1">
    <location>
        <begin position="186"/>
        <end position="212"/>
    </location>
</feature>
<evidence type="ECO:0000256" key="1">
    <source>
        <dbReference type="SAM" id="Phobius"/>
    </source>
</evidence>
<evidence type="ECO:0000313" key="2">
    <source>
        <dbReference type="EMBL" id="CAG7683985.1"/>
    </source>
</evidence>
<organism evidence="2 3">
    <name type="scientific">Allacma fusca</name>
    <dbReference type="NCBI Taxonomy" id="39272"/>
    <lineage>
        <taxon>Eukaryota</taxon>
        <taxon>Metazoa</taxon>
        <taxon>Ecdysozoa</taxon>
        <taxon>Arthropoda</taxon>
        <taxon>Hexapoda</taxon>
        <taxon>Collembola</taxon>
        <taxon>Symphypleona</taxon>
        <taxon>Sminthuridae</taxon>
        <taxon>Allacma</taxon>
    </lineage>
</organism>
<reference evidence="2" key="1">
    <citation type="submission" date="2021-06" db="EMBL/GenBank/DDBJ databases">
        <authorList>
            <person name="Hodson N. C."/>
            <person name="Mongue J. A."/>
            <person name="Jaron S. K."/>
        </authorList>
    </citation>
    <scope>NUCLEOTIDE SEQUENCE</scope>
</reference>
<dbReference type="AlphaFoldDB" id="A0A8J2J4U8"/>
<keyword evidence="1" id="KW-0812">Transmembrane</keyword>
<keyword evidence="1" id="KW-0472">Membrane</keyword>
<accession>A0A8J2J4U8</accession>
<sequence length="322" mass="36633">MIDCKVQKLLTFALKVQSRLSAIPFKCSSNGVFYMTARSLNLFILSTVFLGINSISAAGTTISEDIFGSETVPGNTILRLFVLSTFTFAFVSQVNLGIHRQEFLTLVNQYSQWNSQFEQEAEAWKMNGKNNSAMYLTFFIPYQFNTPVIFGLLFLHSPEKLPSSYGIILRILKQSPVFELSQILPYLWVFVVMYEWALVMGIVHFYMFNLIVYCKEAIQTLKTISASLENRNVFIVQDGLQSAQMLDSVNIPIPHLLASLDGCPRGESFVMHLRKRQVPFEASRNASDNVHFLCDFGDSTRNTSQHLGRLGFQLLKYLHNRS</sequence>
<proteinExistence type="predicted"/>
<keyword evidence="1" id="KW-1133">Transmembrane helix</keyword>
<feature type="transmembrane region" description="Helical" evidence="1">
    <location>
        <begin position="77"/>
        <end position="98"/>
    </location>
</feature>
<comment type="caution">
    <text evidence="2">The sequence shown here is derived from an EMBL/GenBank/DDBJ whole genome shotgun (WGS) entry which is preliminary data.</text>
</comment>
<dbReference type="Proteomes" id="UP000708208">
    <property type="component" value="Unassembled WGS sequence"/>
</dbReference>
<protein>
    <submittedName>
        <fullName evidence="2">Uncharacterized protein</fullName>
    </submittedName>
</protein>
<name>A0A8J2J4U8_9HEXA</name>
<feature type="transmembrane region" description="Helical" evidence="1">
    <location>
        <begin position="42"/>
        <end position="62"/>
    </location>
</feature>
<dbReference type="EMBL" id="CAJVCH010017771">
    <property type="protein sequence ID" value="CAG7683985.1"/>
    <property type="molecule type" value="Genomic_DNA"/>
</dbReference>
<keyword evidence="3" id="KW-1185">Reference proteome</keyword>